<feature type="compositionally biased region" description="Pro residues" evidence="2">
    <location>
        <begin position="72"/>
        <end position="82"/>
    </location>
</feature>
<organism evidence="5">
    <name type="scientific">Gaeumannomyces tritici (strain R3-111a-1)</name>
    <name type="common">Wheat and barley take-all root rot fungus</name>
    <name type="synonym">Gaeumannomyces graminis var. tritici</name>
    <dbReference type="NCBI Taxonomy" id="644352"/>
    <lineage>
        <taxon>Eukaryota</taxon>
        <taxon>Fungi</taxon>
        <taxon>Dikarya</taxon>
        <taxon>Ascomycota</taxon>
        <taxon>Pezizomycotina</taxon>
        <taxon>Sordariomycetes</taxon>
        <taxon>Sordariomycetidae</taxon>
        <taxon>Magnaporthales</taxon>
        <taxon>Magnaporthaceae</taxon>
        <taxon>Gaeumannomyces</taxon>
    </lineage>
</organism>
<dbReference type="OrthoDB" id="73691at2759"/>
<sequence>MRQLTASPALRAAFQLGLGSRRNGSLLCAATMSRYRLLGLAHRSGHSSRSSSSNSSNPAVQQPSSPLSTSQPQPPAPSPSPSPALAAIAAAVNPPATTRPPPLDLPEPDPKATAMKRVFGVGKAYLVFYKNGLRAILTNYRLNQAVLSQSAAPPSQPPPATADGTPSAPRRESRAALQLGGRVGHDLRRVPVFLLIFAVFVELTPLVAVLVPRLVPLTCRIPKQELLLLRQAEDRRRASFQELSSLLLQPGAAAPTVIATTYAPADRGTKAAAAAAVVAVPETQKALDAADRHAARSLGLVSRAWDWGLVGGVPAALARRRLEAHLPVLALDDMKMLEAAAVALAAEALGNHGGGGGGVTRQAVVDAAVGALVDDEVRIACAARGVDTLGRPVEELRPVLAQWLRLVAEAGGNPSGPMRELLLSRPDFWPRTIPPGRKERIVLHMPAEGGQM</sequence>
<dbReference type="GO" id="GO:0043022">
    <property type="term" value="F:ribosome binding"/>
    <property type="evidence" value="ECO:0007669"/>
    <property type="project" value="InterPro"/>
</dbReference>
<evidence type="ECO:0000256" key="1">
    <source>
        <dbReference type="PROSITE-ProRule" id="PRU01094"/>
    </source>
</evidence>
<proteinExistence type="predicted"/>
<keyword evidence="3" id="KW-0812">Transmembrane</keyword>
<dbReference type="RefSeq" id="XP_009221493.1">
    <property type="nucleotide sequence ID" value="XM_009223229.1"/>
</dbReference>
<accession>J3NVW4</accession>
<keyword evidence="3" id="KW-0472">Membrane</keyword>
<evidence type="ECO:0000259" key="4">
    <source>
        <dbReference type="PROSITE" id="PS51758"/>
    </source>
</evidence>
<feature type="transmembrane region" description="Helical" evidence="3">
    <location>
        <begin position="192"/>
        <end position="215"/>
    </location>
</feature>
<evidence type="ECO:0000313" key="7">
    <source>
        <dbReference type="Proteomes" id="UP000006039"/>
    </source>
</evidence>
<keyword evidence="7" id="KW-1185">Reference proteome</keyword>
<feature type="domain" description="Letm1 RBD" evidence="4">
    <location>
        <begin position="205"/>
        <end position="452"/>
    </location>
</feature>
<dbReference type="InterPro" id="IPR033122">
    <property type="entry name" value="LETM1-like_RBD"/>
</dbReference>
<dbReference type="PROSITE" id="PS51758">
    <property type="entry name" value="LETM1_RBD"/>
    <property type="match status" value="1"/>
</dbReference>
<dbReference type="VEuPathDB" id="FungiDB:GGTG_05426"/>
<reference evidence="6" key="5">
    <citation type="submission" date="2018-04" db="UniProtKB">
        <authorList>
            <consortium name="EnsemblFungi"/>
        </authorList>
    </citation>
    <scope>IDENTIFICATION</scope>
    <source>
        <strain evidence="6">R3-111a-1</strain>
    </source>
</reference>
<dbReference type="Proteomes" id="UP000006039">
    <property type="component" value="Unassembled WGS sequence"/>
</dbReference>
<evidence type="ECO:0000313" key="5">
    <source>
        <dbReference type="EMBL" id="EJT75493.1"/>
    </source>
</evidence>
<reference evidence="6" key="4">
    <citation type="journal article" date="2015" name="G3 (Bethesda)">
        <title>Genome sequences of three phytopathogenic species of the Magnaporthaceae family of fungi.</title>
        <authorList>
            <person name="Okagaki L.H."/>
            <person name="Nunes C.C."/>
            <person name="Sailsbery J."/>
            <person name="Clay B."/>
            <person name="Brown D."/>
            <person name="John T."/>
            <person name="Oh Y."/>
            <person name="Young N."/>
            <person name="Fitzgerald M."/>
            <person name="Haas B.J."/>
            <person name="Zeng Q."/>
            <person name="Young S."/>
            <person name="Adiconis X."/>
            <person name="Fan L."/>
            <person name="Levin J.Z."/>
            <person name="Mitchell T.K."/>
            <person name="Okubara P.A."/>
            <person name="Farman M.L."/>
            <person name="Kohn L.M."/>
            <person name="Birren B."/>
            <person name="Ma L.-J."/>
            <person name="Dean R.A."/>
        </authorList>
    </citation>
    <scope>NUCLEOTIDE SEQUENCE</scope>
    <source>
        <strain evidence="6">R3-111a-1</strain>
    </source>
</reference>
<keyword evidence="3" id="KW-1133">Transmembrane helix</keyword>
<dbReference type="AlphaFoldDB" id="J3NVW4"/>
<dbReference type="EnsemblFungi" id="EJT75493">
    <property type="protein sequence ID" value="EJT75493"/>
    <property type="gene ID" value="GGTG_05426"/>
</dbReference>
<reference evidence="5" key="2">
    <citation type="submission" date="2010-07" db="EMBL/GenBank/DDBJ databases">
        <authorList>
            <consortium name="The Broad Institute Genome Sequencing Platform"/>
            <consortium name="Broad Institute Genome Sequencing Center for Infectious Disease"/>
            <person name="Ma L.-J."/>
            <person name="Dead R."/>
            <person name="Young S."/>
            <person name="Zeng Q."/>
            <person name="Koehrsen M."/>
            <person name="Alvarado L."/>
            <person name="Berlin A."/>
            <person name="Chapman S.B."/>
            <person name="Chen Z."/>
            <person name="Freedman E."/>
            <person name="Gellesch M."/>
            <person name="Goldberg J."/>
            <person name="Griggs A."/>
            <person name="Gujja S."/>
            <person name="Heilman E.R."/>
            <person name="Heiman D."/>
            <person name="Hepburn T."/>
            <person name="Howarth C."/>
            <person name="Jen D."/>
            <person name="Larson L."/>
            <person name="Mehta T."/>
            <person name="Neiman D."/>
            <person name="Pearson M."/>
            <person name="Roberts A."/>
            <person name="Saif S."/>
            <person name="Shea T."/>
            <person name="Shenoy N."/>
            <person name="Sisk P."/>
            <person name="Stolte C."/>
            <person name="Sykes S."/>
            <person name="Walk T."/>
            <person name="White J."/>
            <person name="Yandava C."/>
            <person name="Haas B."/>
            <person name="Nusbaum C."/>
            <person name="Birren B."/>
        </authorList>
    </citation>
    <scope>NUCLEOTIDE SEQUENCE</scope>
    <source>
        <strain evidence="5">R3-111a-1</strain>
    </source>
</reference>
<evidence type="ECO:0000313" key="6">
    <source>
        <dbReference type="EnsemblFungi" id="EJT75493"/>
    </source>
</evidence>
<keyword evidence="1" id="KW-0496">Mitochondrion</keyword>
<evidence type="ECO:0000256" key="3">
    <source>
        <dbReference type="SAM" id="Phobius"/>
    </source>
</evidence>
<protein>
    <recommendedName>
        <fullName evidence="4">Letm1 RBD domain-containing protein</fullName>
    </recommendedName>
</protein>
<feature type="region of interest" description="Disordered" evidence="2">
    <location>
        <begin position="148"/>
        <end position="176"/>
    </location>
</feature>
<gene>
    <name evidence="6" type="primary">20345884</name>
    <name evidence="5" type="ORF">GGTG_05426</name>
</gene>
<dbReference type="HOGENOM" id="CLU_048915_0_0_1"/>
<dbReference type="GeneID" id="20345884"/>
<feature type="region of interest" description="Disordered" evidence="2">
    <location>
        <begin position="44"/>
        <end position="84"/>
    </location>
</feature>
<feature type="compositionally biased region" description="Low complexity" evidence="2">
    <location>
        <begin position="47"/>
        <end position="71"/>
    </location>
</feature>
<dbReference type="EMBL" id="GL385397">
    <property type="protein sequence ID" value="EJT75493.1"/>
    <property type="molecule type" value="Genomic_DNA"/>
</dbReference>
<reference evidence="7" key="1">
    <citation type="submission" date="2010-07" db="EMBL/GenBank/DDBJ databases">
        <title>The genome sequence of Gaeumannomyces graminis var. tritici strain R3-111a-1.</title>
        <authorList>
            <consortium name="The Broad Institute Genome Sequencing Platform"/>
            <person name="Ma L.-J."/>
            <person name="Dead R."/>
            <person name="Young S."/>
            <person name="Zeng Q."/>
            <person name="Koehrsen M."/>
            <person name="Alvarado L."/>
            <person name="Berlin A."/>
            <person name="Chapman S.B."/>
            <person name="Chen Z."/>
            <person name="Freedman E."/>
            <person name="Gellesch M."/>
            <person name="Goldberg J."/>
            <person name="Griggs A."/>
            <person name="Gujja S."/>
            <person name="Heilman E.R."/>
            <person name="Heiman D."/>
            <person name="Hepburn T."/>
            <person name="Howarth C."/>
            <person name="Jen D."/>
            <person name="Larson L."/>
            <person name="Mehta T."/>
            <person name="Neiman D."/>
            <person name="Pearson M."/>
            <person name="Roberts A."/>
            <person name="Saif S."/>
            <person name="Shea T."/>
            <person name="Shenoy N."/>
            <person name="Sisk P."/>
            <person name="Stolte C."/>
            <person name="Sykes S."/>
            <person name="Walk T."/>
            <person name="White J."/>
            <person name="Yandava C."/>
            <person name="Haas B."/>
            <person name="Nusbaum C."/>
            <person name="Birren B."/>
        </authorList>
    </citation>
    <scope>NUCLEOTIDE SEQUENCE [LARGE SCALE GENOMIC DNA]</scope>
    <source>
        <strain evidence="7">R3-111a-1</strain>
    </source>
</reference>
<name>J3NVW4_GAET3</name>
<evidence type="ECO:0000256" key="2">
    <source>
        <dbReference type="SAM" id="MobiDB-lite"/>
    </source>
</evidence>
<dbReference type="STRING" id="644352.J3NVW4"/>
<reference evidence="5" key="3">
    <citation type="submission" date="2010-09" db="EMBL/GenBank/DDBJ databases">
        <title>Annotation of Gaeumannomyces graminis var. tritici R3-111a-1.</title>
        <authorList>
            <consortium name="The Broad Institute Genome Sequencing Platform"/>
            <person name="Ma L.-J."/>
            <person name="Dead R."/>
            <person name="Young S.K."/>
            <person name="Zeng Q."/>
            <person name="Gargeya S."/>
            <person name="Fitzgerald M."/>
            <person name="Haas B."/>
            <person name="Abouelleil A."/>
            <person name="Alvarado L."/>
            <person name="Arachchi H.M."/>
            <person name="Berlin A."/>
            <person name="Brown A."/>
            <person name="Chapman S.B."/>
            <person name="Chen Z."/>
            <person name="Dunbar C."/>
            <person name="Freedman E."/>
            <person name="Gearin G."/>
            <person name="Gellesch M."/>
            <person name="Goldberg J."/>
            <person name="Griggs A."/>
            <person name="Gujja S."/>
            <person name="Heiman D."/>
            <person name="Howarth C."/>
            <person name="Larson L."/>
            <person name="Lui A."/>
            <person name="MacDonald P.J.P."/>
            <person name="Mehta T."/>
            <person name="Montmayeur A."/>
            <person name="Murphy C."/>
            <person name="Neiman D."/>
            <person name="Pearson M."/>
            <person name="Priest M."/>
            <person name="Roberts A."/>
            <person name="Saif S."/>
            <person name="Shea T."/>
            <person name="Shenoy N."/>
            <person name="Sisk P."/>
            <person name="Stolte C."/>
            <person name="Sykes S."/>
            <person name="Yandava C."/>
            <person name="Wortman J."/>
            <person name="Nusbaum C."/>
            <person name="Birren B."/>
        </authorList>
    </citation>
    <scope>NUCLEOTIDE SEQUENCE</scope>
    <source>
        <strain evidence="5">R3-111a-1</strain>
    </source>
</reference>
<dbReference type="eggNOG" id="ENOG502S645">
    <property type="taxonomic scope" value="Eukaryota"/>
</dbReference>